<evidence type="ECO:0000313" key="2">
    <source>
        <dbReference type="EMBL" id="KAI7814179.1"/>
    </source>
</evidence>
<organism evidence="2 3">
    <name type="scientific">Triplophysa rosa</name>
    <name type="common">Cave loach</name>
    <dbReference type="NCBI Taxonomy" id="992332"/>
    <lineage>
        <taxon>Eukaryota</taxon>
        <taxon>Metazoa</taxon>
        <taxon>Chordata</taxon>
        <taxon>Craniata</taxon>
        <taxon>Vertebrata</taxon>
        <taxon>Euteleostomi</taxon>
        <taxon>Actinopterygii</taxon>
        <taxon>Neopterygii</taxon>
        <taxon>Teleostei</taxon>
        <taxon>Ostariophysi</taxon>
        <taxon>Cypriniformes</taxon>
        <taxon>Nemacheilidae</taxon>
        <taxon>Triplophysa</taxon>
    </lineage>
</organism>
<gene>
    <name evidence="2" type="ORF">IRJ41_009600</name>
</gene>
<feature type="compositionally biased region" description="Basic and acidic residues" evidence="1">
    <location>
        <begin position="1"/>
        <end position="13"/>
    </location>
</feature>
<accession>A0A9W7X5P5</accession>
<sequence>MKGKTSERDRQREEEEEEGKELDMRDEATSQFDPPFISRFSFFTMAEIWLANMTSLSLRIVRLTCVMKCLSAYT</sequence>
<proteinExistence type="predicted"/>
<feature type="region of interest" description="Disordered" evidence="1">
    <location>
        <begin position="1"/>
        <end position="28"/>
    </location>
</feature>
<reference evidence="2" key="1">
    <citation type="submission" date="2021-02" db="EMBL/GenBank/DDBJ databases">
        <title>Comparative genomics reveals that relaxation of natural selection precedes convergent phenotypic evolution of cavefish.</title>
        <authorList>
            <person name="Peng Z."/>
        </authorList>
    </citation>
    <scope>NUCLEOTIDE SEQUENCE</scope>
    <source>
        <tissue evidence="2">Muscle</tissue>
    </source>
</reference>
<dbReference type="AlphaFoldDB" id="A0A9W7X5P5"/>
<dbReference type="EMBL" id="JAFHDT010000001">
    <property type="protein sequence ID" value="KAI7814179.1"/>
    <property type="molecule type" value="Genomic_DNA"/>
</dbReference>
<name>A0A9W7X5P5_TRIRA</name>
<comment type="caution">
    <text evidence="2">The sequence shown here is derived from an EMBL/GenBank/DDBJ whole genome shotgun (WGS) entry which is preliminary data.</text>
</comment>
<evidence type="ECO:0000256" key="1">
    <source>
        <dbReference type="SAM" id="MobiDB-lite"/>
    </source>
</evidence>
<protein>
    <submittedName>
        <fullName evidence="2">Uncharacterized protein</fullName>
    </submittedName>
</protein>
<dbReference type="Proteomes" id="UP001059041">
    <property type="component" value="Linkage Group LG1"/>
</dbReference>
<evidence type="ECO:0000313" key="3">
    <source>
        <dbReference type="Proteomes" id="UP001059041"/>
    </source>
</evidence>
<keyword evidence="3" id="KW-1185">Reference proteome</keyword>